<dbReference type="PANTHER" id="PTHR36383">
    <property type="entry name" value="OS09G0529350 PROTEIN"/>
    <property type="match status" value="1"/>
</dbReference>
<dbReference type="RefSeq" id="XP_005842218.1">
    <property type="nucleotide sequence ID" value="XM_005842161.1"/>
</dbReference>
<reference evidence="4" key="2">
    <citation type="submission" date="2012-11" db="EMBL/GenBank/DDBJ databases">
        <authorList>
            <person name="Kuo A."/>
            <person name="Curtis B.A."/>
            <person name="Tanifuji G."/>
            <person name="Burki F."/>
            <person name="Gruber A."/>
            <person name="Irimia M."/>
            <person name="Maruyama S."/>
            <person name="Arias M.C."/>
            <person name="Ball S.G."/>
            <person name="Gile G.H."/>
            <person name="Hirakawa Y."/>
            <person name="Hopkins J.F."/>
            <person name="Rensing S.A."/>
            <person name="Schmutz J."/>
            <person name="Symeonidi A."/>
            <person name="Elias M."/>
            <person name="Eveleigh R.J."/>
            <person name="Herman E.K."/>
            <person name="Klute M.J."/>
            <person name="Nakayama T."/>
            <person name="Obornik M."/>
            <person name="Reyes-Prieto A."/>
            <person name="Armbrust E.V."/>
            <person name="Aves S.J."/>
            <person name="Beiko R.G."/>
            <person name="Coutinho P."/>
            <person name="Dacks J.B."/>
            <person name="Durnford D.G."/>
            <person name="Fast N.M."/>
            <person name="Green B.R."/>
            <person name="Grisdale C."/>
            <person name="Hempe F."/>
            <person name="Henrissat B."/>
            <person name="Hoppner M.P."/>
            <person name="Ishida K.-I."/>
            <person name="Kim E."/>
            <person name="Koreny L."/>
            <person name="Kroth P.G."/>
            <person name="Liu Y."/>
            <person name="Malik S.-B."/>
            <person name="Maier U.G."/>
            <person name="McRose D."/>
            <person name="Mock T."/>
            <person name="Neilson J.A."/>
            <person name="Onodera N.T."/>
            <person name="Poole A.M."/>
            <person name="Pritham E.J."/>
            <person name="Richards T.A."/>
            <person name="Rocap G."/>
            <person name="Roy S.W."/>
            <person name="Sarai C."/>
            <person name="Schaack S."/>
            <person name="Shirato S."/>
            <person name="Slamovits C.H."/>
            <person name="Spencer D.F."/>
            <person name="Suzuki S."/>
            <person name="Worden A.Z."/>
            <person name="Zauner S."/>
            <person name="Barry K."/>
            <person name="Bell C."/>
            <person name="Bharti A.K."/>
            <person name="Crow J.A."/>
            <person name="Grimwood J."/>
            <person name="Kramer R."/>
            <person name="Lindquist E."/>
            <person name="Lucas S."/>
            <person name="Salamov A."/>
            <person name="McFadden G.I."/>
            <person name="Lane C.E."/>
            <person name="Keeling P.J."/>
            <person name="Gray M.W."/>
            <person name="Grigoriev I.V."/>
            <person name="Archibald J.M."/>
        </authorList>
    </citation>
    <scope>NUCLEOTIDE SEQUENCE</scope>
    <source>
        <strain evidence="4">CCMP2712</strain>
    </source>
</reference>
<dbReference type="EMBL" id="JH992965">
    <property type="protein sequence ID" value="EKX55238.1"/>
    <property type="molecule type" value="Genomic_DNA"/>
</dbReference>
<keyword evidence="1" id="KW-1133">Transmembrane helix</keyword>
<dbReference type="AlphaFoldDB" id="L1K4F3"/>
<reference evidence="2 4" key="1">
    <citation type="journal article" date="2012" name="Nature">
        <title>Algal genomes reveal evolutionary mosaicism and the fate of nucleomorphs.</title>
        <authorList>
            <consortium name="DOE Joint Genome Institute"/>
            <person name="Curtis B.A."/>
            <person name="Tanifuji G."/>
            <person name="Burki F."/>
            <person name="Gruber A."/>
            <person name="Irimia M."/>
            <person name="Maruyama S."/>
            <person name="Arias M.C."/>
            <person name="Ball S.G."/>
            <person name="Gile G.H."/>
            <person name="Hirakawa Y."/>
            <person name="Hopkins J.F."/>
            <person name="Kuo A."/>
            <person name="Rensing S.A."/>
            <person name="Schmutz J."/>
            <person name="Symeonidi A."/>
            <person name="Elias M."/>
            <person name="Eveleigh R.J."/>
            <person name="Herman E.K."/>
            <person name="Klute M.J."/>
            <person name="Nakayama T."/>
            <person name="Obornik M."/>
            <person name="Reyes-Prieto A."/>
            <person name="Armbrust E.V."/>
            <person name="Aves S.J."/>
            <person name="Beiko R.G."/>
            <person name="Coutinho P."/>
            <person name="Dacks J.B."/>
            <person name="Durnford D.G."/>
            <person name="Fast N.M."/>
            <person name="Green B.R."/>
            <person name="Grisdale C.J."/>
            <person name="Hempel F."/>
            <person name="Henrissat B."/>
            <person name="Hoppner M.P."/>
            <person name="Ishida K."/>
            <person name="Kim E."/>
            <person name="Koreny L."/>
            <person name="Kroth P.G."/>
            <person name="Liu Y."/>
            <person name="Malik S.B."/>
            <person name="Maier U.G."/>
            <person name="McRose D."/>
            <person name="Mock T."/>
            <person name="Neilson J.A."/>
            <person name="Onodera N.T."/>
            <person name="Poole A.M."/>
            <person name="Pritham E.J."/>
            <person name="Richards T.A."/>
            <person name="Rocap G."/>
            <person name="Roy S.W."/>
            <person name="Sarai C."/>
            <person name="Schaack S."/>
            <person name="Shirato S."/>
            <person name="Slamovits C.H."/>
            <person name="Spencer D.F."/>
            <person name="Suzuki S."/>
            <person name="Worden A.Z."/>
            <person name="Zauner S."/>
            <person name="Barry K."/>
            <person name="Bell C."/>
            <person name="Bharti A.K."/>
            <person name="Crow J.A."/>
            <person name="Grimwood J."/>
            <person name="Kramer R."/>
            <person name="Lindquist E."/>
            <person name="Lucas S."/>
            <person name="Salamov A."/>
            <person name="McFadden G.I."/>
            <person name="Lane C.E."/>
            <person name="Keeling P.J."/>
            <person name="Gray M.W."/>
            <person name="Grigoriev I.V."/>
            <person name="Archibald J.M."/>
        </authorList>
    </citation>
    <scope>NUCLEOTIDE SEQUENCE</scope>
    <source>
        <strain evidence="2 4">CCMP2712</strain>
    </source>
</reference>
<proteinExistence type="predicted"/>
<keyword evidence="1" id="KW-0472">Membrane</keyword>
<evidence type="ECO:0000313" key="3">
    <source>
        <dbReference type="EnsemblProtists" id="EKX55238"/>
    </source>
</evidence>
<keyword evidence="1" id="KW-0812">Transmembrane</keyword>
<name>L1K4F3_GUITC</name>
<evidence type="ECO:0000313" key="2">
    <source>
        <dbReference type="EMBL" id="EKX55238.1"/>
    </source>
</evidence>
<evidence type="ECO:0000256" key="1">
    <source>
        <dbReference type="SAM" id="Phobius"/>
    </source>
</evidence>
<dbReference type="KEGG" id="gtt:GUITHDRAFT_131487"/>
<dbReference type="PANTHER" id="PTHR36383:SF1">
    <property type="entry name" value="PROTEIN, PUTATIVE-RELATED"/>
    <property type="match status" value="1"/>
</dbReference>
<dbReference type="Proteomes" id="UP000011087">
    <property type="component" value="Unassembled WGS sequence"/>
</dbReference>
<protein>
    <submittedName>
        <fullName evidence="2 3">Uncharacterized protein</fullName>
    </submittedName>
</protein>
<reference evidence="3" key="3">
    <citation type="submission" date="2015-06" db="UniProtKB">
        <authorList>
            <consortium name="EnsemblProtists"/>
        </authorList>
    </citation>
    <scope>IDENTIFICATION</scope>
</reference>
<accession>L1K4F3</accession>
<dbReference type="OrthoDB" id="198474at2759"/>
<evidence type="ECO:0000313" key="4">
    <source>
        <dbReference type="Proteomes" id="UP000011087"/>
    </source>
</evidence>
<dbReference type="PaxDb" id="55529-EKX55238"/>
<gene>
    <name evidence="2" type="ORF">GUITHDRAFT_131487</name>
</gene>
<feature type="transmembrane region" description="Helical" evidence="1">
    <location>
        <begin position="24"/>
        <end position="44"/>
    </location>
</feature>
<dbReference type="GeneID" id="17311850"/>
<keyword evidence="4" id="KW-1185">Reference proteome</keyword>
<dbReference type="eggNOG" id="ENOG502SBEI">
    <property type="taxonomic scope" value="Eukaryota"/>
</dbReference>
<sequence length="130" mass="13924">MAPLAVIEKSSFYPSDAFSAQWELAHDGLAFMLALFGLVYRYAIRGDGNPQLKQGVLGAFVITRAWSMLQASDSCSALPLSCGAPLSYFNWEMILQGSGAAVESVLAFGAAAVAMEFGFSKGWVKKFPSN</sequence>
<dbReference type="EnsemblProtists" id="EKX55238">
    <property type="protein sequence ID" value="EKX55238"/>
    <property type="gene ID" value="GUITHDRAFT_131487"/>
</dbReference>
<dbReference type="HOGENOM" id="CLU_1942090_0_0_1"/>
<organism evidence="2">
    <name type="scientific">Guillardia theta (strain CCMP2712)</name>
    <name type="common">Cryptophyte</name>
    <dbReference type="NCBI Taxonomy" id="905079"/>
    <lineage>
        <taxon>Eukaryota</taxon>
        <taxon>Cryptophyceae</taxon>
        <taxon>Pyrenomonadales</taxon>
        <taxon>Geminigeraceae</taxon>
        <taxon>Guillardia</taxon>
    </lineage>
</organism>